<dbReference type="PRINTS" id="PR00111">
    <property type="entry name" value="ABHYDROLASE"/>
</dbReference>
<keyword evidence="3" id="KW-1185">Reference proteome</keyword>
<proteinExistence type="predicted"/>
<dbReference type="Proteomes" id="UP000635606">
    <property type="component" value="Unassembled WGS sequence"/>
</dbReference>
<dbReference type="AlphaFoldDB" id="A0A8J3ZVA4"/>
<dbReference type="GO" id="GO:0004806">
    <property type="term" value="F:triacylglycerol lipase activity"/>
    <property type="evidence" value="ECO:0007669"/>
    <property type="project" value="TreeGrafter"/>
</dbReference>
<sequence length="287" mass="30166">MHPEKMVSGNGVDLCVQEFGAPTDPAVLLIGGAASSMDWWEDAFCERLAAGGRRVVRYDLRDTGRSTASPAGKPNYGGPDLVADVVGLVDALGLAPVHLVGLSMGAGMSQHLAVDHPDLVATLTLMSTSPGGPGGPDRPDLPAPEPRVAAAFSNPAPEPDWADRAAVVEHIVASFHPFSGGYGVDEPRVRALVGRIYDRTTDIAASQTNHWILEGGEPVRGRLGGITAPTLVLHGTDDPLFPLAHGEALAREIPGATLLPLPKVGHEYPPEPVWDVVVEAILRHTSR</sequence>
<comment type="caution">
    <text evidence="2">The sequence shown here is derived from an EMBL/GenBank/DDBJ whole genome shotgun (WGS) entry which is preliminary data.</text>
</comment>
<evidence type="ECO:0000259" key="1">
    <source>
        <dbReference type="Pfam" id="PF00561"/>
    </source>
</evidence>
<dbReference type="RefSeq" id="WP_203930945.1">
    <property type="nucleotide sequence ID" value="NZ_BOPH01000084.1"/>
</dbReference>
<gene>
    <name evidence="2" type="ORF">Voc01_059760</name>
</gene>
<feature type="domain" description="AB hydrolase-1" evidence="1">
    <location>
        <begin position="25"/>
        <end position="267"/>
    </location>
</feature>
<dbReference type="PANTHER" id="PTHR43433:SF5">
    <property type="entry name" value="AB HYDROLASE-1 DOMAIN-CONTAINING PROTEIN"/>
    <property type="match status" value="1"/>
</dbReference>
<dbReference type="InterPro" id="IPR050471">
    <property type="entry name" value="AB_hydrolase"/>
</dbReference>
<dbReference type="Pfam" id="PF00561">
    <property type="entry name" value="Abhydrolase_1"/>
    <property type="match status" value="1"/>
</dbReference>
<dbReference type="SUPFAM" id="SSF53474">
    <property type="entry name" value="alpha/beta-Hydrolases"/>
    <property type="match status" value="1"/>
</dbReference>
<protein>
    <recommendedName>
        <fullName evidence="1">AB hydrolase-1 domain-containing protein</fullName>
    </recommendedName>
</protein>
<evidence type="ECO:0000313" key="2">
    <source>
        <dbReference type="EMBL" id="GIJ71059.1"/>
    </source>
</evidence>
<accession>A0A8J3ZVA4</accession>
<dbReference type="EMBL" id="BOPH01000084">
    <property type="protein sequence ID" value="GIJ71059.1"/>
    <property type="molecule type" value="Genomic_DNA"/>
</dbReference>
<name>A0A8J3ZVA4_9ACTN</name>
<evidence type="ECO:0000313" key="3">
    <source>
        <dbReference type="Proteomes" id="UP000635606"/>
    </source>
</evidence>
<reference evidence="2" key="1">
    <citation type="submission" date="2021-01" db="EMBL/GenBank/DDBJ databases">
        <title>Whole genome shotgun sequence of Virgisporangium ochraceum NBRC 16418.</title>
        <authorList>
            <person name="Komaki H."/>
            <person name="Tamura T."/>
        </authorList>
    </citation>
    <scope>NUCLEOTIDE SEQUENCE</scope>
    <source>
        <strain evidence="2">NBRC 16418</strain>
    </source>
</reference>
<dbReference type="GO" id="GO:0046503">
    <property type="term" value="P:glycerolipid catabolic process"/>
    <property type="evidence" value="ECO:0007669"/>
    <property type="project" value="TreeGrafter"/>
</dbReference>
<dbReference type="InterPro" id="IPR000073">
    <property type="entry name" value="AB_hydrolase_1"/>
</dbReference>
<organism evidence="2 3">
    <name type="scientific">Virgisporangium ochraceum</name>
    <dbReference type="NCBI Taxonomy" id="65505"/>
    <lineage>
        <taxon>Bacteria</taxon>
        <taxon>Bacillati</taxon>
        <taxon>Actinomycetota</taxon>
        <taxon>Actinomycetes</taxon>
        <taxon>Micromonosporales</taxon>
        <taxon>Micromonosporaceae</taxon>
        <taxon>Virgisporangium</taxon>
    </lineage>
</organism>
<dbReference type="PANTHER" id="PTHR43433">
    <property type="entry name" value="HYDROLASE, ALPHA/BETA FOLD FAMILY PROTEIN"/>
    <property type="match status" value="1"/>
</dbReference>
<dbReference type="Gene3D" id="3.40.50.1820">
    <property type="entry name" value="alpha/beta hydrolase"/>
    <property type="match status" value="1"/>
</dbReference>
<dbReference type="InterPro" id="IPR029058">
    <property type="entry name" value="AB_hydrolase_fold"/>
</dbReference>